<evidence type="ECO:0000256" key="1">
    <source>
        <dbReference type="ARBA" id="ARBA00009009"/>
    </source>
</evidence>
<dbReference type="VEuPathDB" id="FungiDB:SPBR_05210"/>
<dbReference type="Pfam" id="PF00144">
    <property type="entry name" value="Beta-lactamase"/>
    <property type="match status" value="1"/>
</dbReference>
<dbReference type="InterPro" id="IPR050789">
    <property type="entry name" value="Diverse_Enzym_Activities"/>
</dbReference>
<name>A0A0C2IQK1_9PEZI</name>
<accession>A0A0C2IQK1</accession>
<organism evidence="5 6">
    <name type="scientific">Sporothrix brasiliensis 5110</name>
    <dbReference type="NCBI Taxonomy" id="1398154"/>
    <lineage>
        <taxon>Eukaryota</taxon>
        <taxon>Fungi</taxon>
        <taxon>Dikarya</taxon>
        <taxon>Ascomycota</taxon>
        <taxon>Pezizomycotina</taxon>
        <taxon>Sordariomycetes</taxon>
        <taxon>Sordariomycetidae</taxon>
        <taxon>Ophiostomatales</taxon>
        <taxon>Ophiostomataceae</taxon>
        <taxon>Sporothrix</taxon>
    </lineage>
</organism>
<dbReference type="OrthoDB" id="428260at2759"/>
<sequence length="265" mass="29379">MAELDQILARYTHPNTSSLHGASFVAVDRDGPRPVPRRFWPHQIRASSQSKLTTSVAVMQAVEQGLIGLDDDVRKDVPALRGMQVLMGFDDQGQPTLEEVAELLTLCHLVSHTSGFAYDARHLLLVKYAQWAGRTANMFGHHGRADASPHLPAGHPWRDQHDILSGETRPDSRNGTATRKSASALCGLVNRDDVVGRESVRRRSKGTISRDGLPNLLWFVDRTSSMAATFFTQNMPMDDAEARKLCTKPEEALYRLVTAKAKETK</sequence>
<feature type="domain" description="Beta-lactamase-related" evidence="4">
    <location>
        <begin position="43"/>
        <end position="130"/>
    </location>
</feature>
<dbReference type="SUPFAM" id="SSF56601">
    <property type="entry name" value="beta-lactamase/transpeptidase-like"/>
    <property type="match status" value="1"/>
</dbReference>
<dbReference type="GO" id="GO:0016787">
    <property type="term" value="F:hydrolase activity"/>
    <property type="evidence" value="ECO:0007669"/>
    <property type="project" value="UniProtKB-KW"/>
</dbReference>
<keyword evidence="6" id="KW-1185">Reference proteome</keyword>
<dbReference type="Gene3D" id="3.40.710.10">
    <property type="entry name" value="DD-peptidase/beta-lactamase superfamily"/>
    <property type="match status" value="2"/>
</dbReference>
<feature type="region of interest" description="Disordered" evidence="3">
    <location>
        <begin position="150"/>
        <end position="180"/>
    </location>
</feature>
<comment type="caution">
    <text evidence="5">The sequence shown here is derived from an EMBL/GenBank/DDBJ whole genome shotgun (WGS) entry which is preliminary data.</text>
</comment>
<gene>
    <name evidence="5" type="ORF">SPBR_05210</name>
</gene>
<dbReference type="InterPro" id="IPR012338">
    <property type="entry name" value="Beta-lactam/transpept-like"/>
</dbReference>
<evidence type="ECO:0000313" key="5">
    <source>
        <dbReference type="EMBL" id="KIH87337.1"/>
    </source>
</evidence>
<keyword evidence="2" id="KW-0378">Hydrolase</keyword>
<evidence type="ECO:0000313" key="6">
    <source>
        <dbReference type="Proteomes" id="UP000031575"/>
    </source>
</evidence>
<dbReference type="InterPro" id="IPR001466">
    <property type="entry name" value="Beta-lactam-related"/>
</dbReference>
<evidence type="ECO:0000256" key="2">
    <source>
        <dbReference type="ARBA" id="ARBA00022801"/>
    </source>
</evidence>
<protein>
    <recommendedName>
        <fullName evidence="4">Beta-lactamase-related domain-containing protein</fullName>
    </recommendedName>
</protein>
<dbReference type="GeneID" id="63678408"/>
<dbReference type="PANTHER" id="PTHR43283">
    <property type="entry name" value="BETA-LACTAMASE-RELATED"/>
    <property type="match status" value="1"/>
</dbReference>
<dbReference type="AlphaFoldDB" id="A0A0C2IQK1"/>
<dbReference type="EMBL" id="AWTV01000010">
    <property type="protein sequence ID" value="KIH87337.1"/>
    <property type="molecule type" value="Genomic_DNA"/>
</dbReference>
<comment type="similarity">
    <text evidence="1">Belongs to the class-A beta-lactamase family.</text>
</comment>
<dbReference type="PANTHER" id="PTHR43283:SF17">
    <property type="entry name" value="(LOVD), PUTATIVE (AFU_ORTHOLOGUE AFUA_5G00920)-RELATED"/>
    <property type="match status" value="1"/>
</dbReference>
<dbReference type="Proteomes" id="UP000031575">
    <property type="component" value="Unassembled WGS sequence"/>
</dbReference>
<evidence type="ECO:0000256" key="3">
    <source>
        <dbReference type="SAM" id="MobiDB-lite"/>
    </source>
</evidence>
<evidence type="ECO:0000259" key="4">
    <source>
        <dbReference type="Pfam" id="PF00144"/>
    </source>
</evidence>
<proteinExistence type="inferred from homology"/>
<dbReference type="HOGENOM" id="CLU_1050412_0_0_1"/>
<reference evidence="5 6" key="1">
    <citation type="journal article" date="2014" name="BMC Genomics">
        <title>Comparative genomics of the major fungal agents of human and animal Sporotrichosis: Sporothrix schenckii and Sporothrix brasiliensis.</title>
        <authorList>
            <person name="Teixeira M.M."/>
            <person name="de Almeida L.G."/>
            <person name="Kubitschek-Barreira P."/>
            <person name="Alves F.L."/>
            <person name="Kioshima E.S."/>
            <person name="Abadio A.K."/>
            <person name="Fernandes L."/>
            <person name="Derengowski L.S."/>
            <person name="Ferreira K.S."/>
            <person name="Souza R.C."/>
            <person name="Ruiz J.C."/>
            <person name="de Andrade N.C."/>
            <person name="Paes H.C."/>
            <person name="Nicola A.M."/>
            <person name="Albuquerque P."/>
            <person name="Gerber A.L."/>
            <person name="Martins V.P."/>
            <person name="Peconick L.D."/>
            <person name="Neto A.V."/>
            <person name="Chaucanez C.B."/>
            <person name="Silva P.A."/>
            <person name="Cunha O.L."/>
            <person name="de Oliveira F.F."/>
            <person name="dos Santos T.C."/>
            <person name="Barros A.L."/>
            <person name="Soares M.A."/>
            <person name="de Oliveira L.M."/>
            <person name="Marini M.M."/>
            <person name="Villalobos-Duno H."/>
            <person name="Cunha M.M."/>
            <person name="de Hoog S."/>
            <person name="da Silveira J.F."/>
            <person name="Henrissat B."/>
            <person name="Nino-Vega G.A."/>
            <person name="Cisalpino P.S."/>
            <person name="Mora-Montes H.M."/>
            <person name="Almeida S.R."/>
            <person name="Stajich J.E."/>
            <person name="Lopes-Bezerra L.M."/>
            <person name="Vasconcelos A.T."/>
            <person name="Felipe M.S."/>
        </authorList>
    </citation>
    <scope>NUCLEOTIDE SEQUENCE [LARGE SCALE GENOMIC DNA]</scope>
    <source>
        <strain evidence="5 6">5110</strain>
    </source>
</reference>
<feature type="compositionally biased region" description="Basic and acidic residues" evidence="3">
    <location>
        <begin position="156"/>
        <end position="172"/>
    </location>
</feature>
<dbReference type="RefSeq" id="XP_040615347.1">
    <property type="nucleotide sequence ID" value="XM_040763487.1"/>
</dbReference>